<keyword evidence="8 17" id="KW-0028">Amino-acid biosynthesis</keyword>
<comment type="caution">
    <text evidence="18">The sequence shown here is derived from an EMBL/GenBank/DDBJ whole genome shotgun (WGS) entry which is preliminary data.</text>
</comment>
<comment type="pathway">
    <text evidence="5 17">Amino-acid biosynthesis; L-leucine biosynthesis; L-leucine from 3-methyl-2-oxobutanoate: step 4/4.</text>
</comment>
<reference evidence="19" key="1">
    <citation type="journal article" date="2019" name="Int. J. Syst. Evol. Microbiol.">
        <title>The Global Catalogue of Microorganisms (GCM) 10K type strain sequencing project: providing services to taxonomists for standard genome sequencing and annotation.</title>
        <authorList>
            <consortium name="The Broad Institute Genomics Platform"/>
            <consortium name="The Broad Institute Genome Sequencing Center for Infectious Disease"/>
            <person name="Wu L."/>
            <person name="Ma J."/>
        </authorList>
    </citation>
    <scope>NUCLEOTIDE SEQUENCE [LARGE SCALE GENOMIC DNA]</scope>
    <source>
        <strain evidence="19">WYCCWR 12678</strain>
    </source>
</reference>
<keyword evidence="11 17" id="KW-0100">Branched-chain amino acid biosynthesis</keyword>
<protein>
    <recommendedName>
        <fullName evidence="17">Branched-chain-amino-acid aminotransferase</fullName>
        <shortName evidence="17">BCAT</shortName>
        <ecNumber evidence="17">2.6.1.42</ecNumber>
    </recommendedName>
</protein>
<keyword evidence="7 17" id="KW-0032">Aminotransferase</keyword>
<dbReference type="InterPro" id="IPR001544">
    <property type="entry name" value="Aminotrans_IV"/>
</dbReference>
<dbReference type="InterPro" id="IPR043131">
    <property type="entry name" value="BCAT-like_N"/>
</dbReference>
<dbReference type="RefSeq" id="WP_380028422.1">
    <property type="nucleotide sequence ID" value="NZ_JBHSHC010000142.1"/>
</dbReference>
<dbReference type="Gene3D" id="3.20.10.10">
    <property type="entry name" value="D-amino Acid Aminotransferase, subunit A, domain 2"/>
    <property type="match status" value="1"/>
</dbReference>
<dbReference type="NCBIfam" id="NF005146">
    <property type="entry name" value="PRK06606.1"/>
    <property type="match status" value="1"/>
</dbReference>
<comment type="catalytic activity">
    <reaction evidence="12 17">
        <text>L-valine + 2-oxoglutarate = 3-methyl-2-oxobutanoate + L-glutamate</text>
        <dbReference type="Rhea" id="RHEA:24813"/>
        <dbReference type="ChEBI" id="CHEBI:11851"/>
        <dbReference type="ChEBI" id="CHEBI:16810"/>
        <dbReference type="ChEBI" id="CHEBI:29985"/>
        <dbReference type="ChEBI" id="CHEBI:57762"/>
        <dbReference type="EC" id="2.6.1.42"/>
    </reaction>
</comment>
<dbReference type="InterPro" id="IPR043132">
    <property type="entry name" value="BCAT-like_C"/>
</dbReference>
<evidence type="ECO:0000256" key="5">
    <source>
        <dbReference type="ARBA" id="ARBA00005072"/>
    </source>
</evidence>
<dbReference type="EMBL" id="JBHSHC010000142">
    <property type="protein sequence ID" value="MFC4769655.1"/>
    <property type="molecule type" value="Genomic_DNA"/>
</dbReference>
<evidence type="ECO:0000256" key="2">
    <source>
        <dbReference type="ARBA" id="ARBA00003109"/>
    </source>
</evidence>
<dbReference type="NCBIfam" id="NF009126">
    <property type="entry name" value="PRK12479.1"/>
    <property type="match status" value="1"/>
</dbReference>
<dbReference type="Gene3D" id="3.30.470.10">
    <property type="match status" value="1"/>
</dbReference>
<evidence type="ECO:0000256" key="4">
    <source>
        <dbReference type="ARBA" id="ARBA00004931"/>
    </source>
</evidence>
<sequence length="299" mass="33113">MNEPFIYLDGEYVPKSKAVVSVFDHGFLYGDGIFEGIRCYSGNVFRLKEHIKRLYESAKSILLDIPMTQEEMSDAVVETLRRNGYADAYIRLVVSRGVGDLGLDPRNCVKPSIIIIAEQLKLFPQEFYEQGLKIVTVPTRRNVPDALNPKIKSLNYLNNVLVKIEAARAGVLEALMLNHEGYVCEGSGDNVFIIKDGKVTTPPTYLGALEGITRNAIIEICENLGIPCEEKPFTRHDVYVADEVFLTGTAAEVIPVVDVDGRVIGDGTPGSMTEMLIREFRKTTTVDGIKIPELVSKAV</sequence>
<name>A0ABV9QAK4_9BACL</name>
<evidence type="ECO:0000256" key="10">
    <source>
        <dbReference type="ARBA" id="ARBA00022898"/>
    </source>
</evidence>
<dbReference type="PANTHER" id="PTHR42743">
    <property type="entry name" value="AMINO-ACID AMINOTRANSFERASE"/>
    <property type="match status" value="1"/>
</dbReference>
<comment type="similarity">
    <text evidence="6 15">Belongs to the class-IV pyridoxal-phosphate-dependent aminotransferase family.</text>
</comment>
<dbReference type="NCBIfam" id="NF006185">
    <property type="entry name" value="PRK08320.1"/>
    <property type="match status" value="1"/>
</dbReference>
<comment type="catalytic activity">
    <reaction evidence="13 17">
        <text>L-isoleucine + 2-oxoglutarate = (S)-3-methyl-2-oxopentanoate + L-glutamate</text>
        <dbReference type="Rhea" id="RHEA:24801"/>
        <dbReference type="ChEBI" id="CHEBI:16810"/>
        <dbReference type="ChEBI" id="CHEBI:29985"/>
        <dbReference type="ChEBI" id="CHEBI:35146"/>
        <dbReference type="ChEBI" id="CHEBI:58045"/>
        <dbReference type="EC" id="2.6.1.42"/>
    </reaction>
</comment>
<accession>A0ABV9QAK4</accession>
<comment type="pathway">
    <text evidence="4 17">Amino-acid biosynthesis; L-valine biosynthesis; L-valine from pyruvate: step 4/4.</text>
</comment>
<dbReference type="SUPFAM" id="SSF56752">
    <property type="entry name" value="D-aminoacid aminotransferase-like PLP-dependent enzymes"/>
    <property type="match status" value="1"/>
</dbReference>
<evidence type="ECO:0000256" key="6">
    <source>
        <dbReference type="ARBA" id="ARBA00009320"/>
    </source>
</evidence>
<gene>
    <name evidence="17 18" type="primary">ilvE</name>
    <name evidence="18" type="ORF">ACFO8Q_20295</name>
</gene>
<dbReference type="CDD" id="cd01558">
    <property type="entry name" value="D-AAT_like"/>
    <property type="match status" value="1"/>
</dbReference>
<dbReference type="Pfam" id="PF01063">
    <property type="entry name" value="Aminotran_4"/>
    <property type="match status" value="1"/>
</dbReference>
<dbReference type="InterPro" id="IPR018300">
    <property type="entry name" value="Aminotrans_IV_CS"/>
</dbReference>
<dbReference type="InterPro" id="IPR036038">
    <property type="entry name" value="Aminotransferase-like"/>
</dbReference>
<evidence type="ECO:0000256" key="13">
    <source>
        <dbReference type="ARBA" id="ARBA00048798"/>
    </source>
</evidence>
<evidence type="ECO:0000256" key="8">
    <source>
        <dbReference type="ARBA" id="ARBA00022605"/>
    </source>
</evidence>
<organism evidence="18 19">
    <name type="scientific">Effusibacillus consociatus</name>
    <dbReference type="NCBI Taxonomy" id="1117041"/>
    <lineage>
        <taxon>Bacteria</taxon>
        <taxon>Bacillati</taxon>
        <taxon>Bacillota</taxon>
        <taxon>Bacilli</taxon>
        <taxon>Bacillales</taxon>
        <taxon>Alicyclobacillaceae</taxon>
        <taxon>Effusibacillus</taxon>
    </lineage>
</organism>
<keyword evidence="10 16" id="KW-0663">Pyridoxal phosphate</keyword>
<evidence type="ECO:0000256" key="16">
    <source>
        <dbReference type="RuleBase" id="RU004516"/>
    </source>
</evidence>
<dbReference type="NCBIfam" id="TIGR01122">
    <property type="entry name" value="ilvE_I"/>
    <property type="match status" value="1"/>
</dbReference>
<dbReference type="GO" id="GO:0004084">
    <property type="term" value="F:branched-chain-amino-acid transaminase activity"/>
    <property type="evidence" value="ECO:0007669"/>
    <property type="project" value="UniProtKB-EC"/>
</dbReference>
<dbReference type="PROSITE" id="PS00770">
    <property type="entry name" value="AA_TRANSFER_CLASS_4"/>
    <property type="match status" value="1"/>
</dbReference>
<dbReference type="InterPro" id="IPR005785">
    <property type="entry name" value="B_amino_transI"/>
</dbReference>
<evidence type="ECO:0000256" key="14">
    <source>
        <dbReference type="ARBA" id="ARBA00049229"/>
    </source>
</evidence>
<dbReference type="PANTHER" id="PTHR42743:SF11">
    <property type="entry name" value="AMINODEOXYCHORISMATE LYASE"/>
    <property type="match status" value="1"/>
</dbReference>
<dbReference type="EC" id="2.6.1.42" evidence="17"/>
<dbReference type="Proteomes" id="UP001596002">
    <property type="component" value="Unassembled WGS sequence"/>
</dbReference>
<dbReference type="InterPro" id="IPR050571">
    <property type="entry name" value="Class-IV_PLP-Dep_Aminotrnsfr"/>
</dbReference>
<evidence type="ECO:0000313" key="18">
    <source>
        <dbReference type="EMBL" id="MFC4769655.1"/>
    </source>
</evidence>
<comment type="pathway">
    <text evidence="3 17">Amino-acid biosynthesis; L-isoleucine biosynthesis; L-isoleucine from 2-oxobutanoate: step 4/4.</text>
</comment>
<evidence type="ECO:0000256" key="3">
    <source>
        <dbReference type="ARBA" id="ARBA00004824"/>
    </source>
</evidence>
<proteinExistence type="inferred from homology"/>
<comment type="catalytic activity">
    <reaction evidence="14 17">
        <text>L-leucine + 2-oxoglutarate = 4-methyl-2-oxopentanoate + L-glutamate</text>
        <dbReference type="Rhea" id="RHEA:18321"/>
        <dbReference type="ChEBI" id="CHEBI:16810"/>
        <dbReference type="ChEBI" id="CHEBI:17865"/>
        <dbReference type="ChEBI" id="CHEBI:29985"/>
        <dbReference type="ChEBI" id="CHEBI:57427"/>
        <dbReference type="EC" id="2.6.1.42"/>
    </reaction>
</comment>
<evidence type="ECO:0000313" key="19">
    <source>
        <dbReference type="Proteomes" id="UP001596002"/>
    </source>
</evidence>
<evidence type="ECO:0000256" key="1">
    <source>
        <dbReference type="ARBA" id="ARBA00001933"/>
    </source>
</evidence>
<evidence type="ECO:0000256" key="9">
    <source>
        <dbReference type="ARBA" id="ARBA00022679"/>
    </source>
</evidence>
<comment type="cofactor">
    <cofactor evidence="1 16">
        <name>pyridoxal 5'-phosphate</name>
        <dbReference type="ChEBI" id="CHEBI:597326"/>
    </cofactor>
</comment>
<evidence type="ECO:0000256" key="15">
    <source>
        <dbReference type="RuleBase" id="RU004106"/>
    </source>
</evidence>
<evidence type="ECO:0000256" key="7">
    <source>
        <dbReference type="ARBA" id="ARBA00022576"/>
    </source>
</evidence>
<comment type="function">
    <text evidence="2 17">Acts on leucine, isoleucine and valine.</text>
</comment>
<keyword evidence="19" id="KW-1185">Reference proteome</keyword>
<keyword evidence="9 17" id="KW-0808">Transferase</keyword>
<evidence type="ECO:0000256" key="11">
    <source>
        <dbReference type="ARBA" id="ARBA00023304"/>
    </source>
</evidence>
<evidence type="ECO:0000256" key="12">
    <source>
        <dbReference type="ARBA" id="ARBA00048212"/>
    </source>
</evidence>
<evidence type="ECO:0000256" key="17">
    <source>
        <dbReference type="RuleBase" id="RU364094"/>
    </source>
</evidence>